<protein>
    <submittedName>
        <fullName evidence="1">Uncharacterized protein</fullName>
    </submittedName>
</protein>
<evidence type="ECO:0000313" key="2">
    <source>
        <dbReference type="Proteomes" id="UP000831701"/>
    </source>
</evidence>
<proteinExistence type="predicted"/>
<feature type="non-terminal residue" evidence="1">
    <location>
        <position position="1"/>
    </location>
</feature>
<keyword evidence="2" id="KW-1185">Reference proteome</keyword>
<name>A0ACB8WIL7_9TELE</name>
<gene>
    <name evidence="1" type="ORF">L3Q82_026421</name>
</gene>
<dbReference type="EMBL" id="CM041539">
    <property type="protein sequence ID" value="KAI3367566.1"/>
    <property type="molecule type" value="Genomic_DNA"/>
</dbReference>
<dbReference type="Proteomes" id="UP000831701">
    <property type="component" value="Chromosome 9"/>
</dbReference>
<sequence>LPGLHTLGKMMEEVSVMMAYDAQVMDQMSEEEILACLVAETGPVFTVPTKKAKLGESLLQIMDDENPLDTYLKENRQLQQASLRLEQENDNLAHRLITSKVTLRNALDKAEDRVDELTKELLKHRHRLQATEEEKRGKEEEAAMLKEMLRRELEKAEQEVTRSSGIIADYKQICSQLTKRLEREQAAHREKLDSLKSAVKACSCCQHVMEADEPSTAAQHLAAGGGHAVTDPGQDKDSEGPRKAEQRGDDQEKESLRAQVRELEQELAQTKLQMVEAKCKIQELEHQRGILASELQDAKNSWISKAFTSLRTSSGGGLHSVSIPKDEALMAATIGGVRLVLTLLMCALGGQALDLLRASVTSGSPPSIPEVRCWCPCYPNVTLCSWPEPTHSARIHYIATYSERHRPTVIQQCHLISPSSSSALISRSSPPSERLWHCHLPNLKLLTDYILNVTAVHSNRSSSHLSNFMLEDVVKPDPPVNVRASPYNARNLLVEWSPPPNWANLDILPLKYQLLYQWENRGIPKSVNLGPFENTNIELERLTPGRTYWFQVCAKELLGLGECSDWSSPVNVTMPPIVKH</sequence>
<reference evidence="1" key="1">
    <citation type="submission" date="2022-04" db="EMBL/GenBank/DDBJ databases">
        <title>Jade perch genome.</title>
        <authorList>
            <person name="Chao B."/>
        </authorList>
    </citation>
    <scope>NUCLEOTIDE SEQUENCE</scope>
    <source>
        <strain evidence="1">CB-2022</strain>
    </source>
</reference>
<evidence type="ECO:0000313" key="1">
    <source>
        <dbReference type="EMBL" id="KAI3367566.1"/>
    </source>
</evidence>
<organism evidence="1 2">
    <name type="scientific">Scortum barcoo</name>
    <name type="common">barcoo grunter</name>
    <dbReference type="NCBI Taxonomy" id="214431"/>
    <lineage>
        <taxon>Eukaryota</taxon>
        <taxon>Metazoa</taxon>
        <taxon>Chordata</taxon>
        <taxon>Craniata</taxon>
        <taxon>Vertebrata</taxon>
        <taxon>Euteleostomi</taxon>
        <taxon>Actinopterygii</taxon>
        <taxon>Neopterygii</taxon>
        <taxon>Teleostei</taxon>
        <taxon>Neoteleostei</taxon>
        <taxon>Acanthomorphata</taxon>
        <taxon>Eupercaria</taxon>
        <taxon>Centrarchiformes</taxon>
        <taxon>Terapontoidei</taxon>
        <taxon>Terapontidae</taxon>
        <taxon>Scortum</taxon>
    </lineage>
</organism>
<comment type="caution">
    <text evidence="1">The sequence shown here is derived from an EMBL/GenBank/DDBJ whole genome shotgun (WGS) entry which is preliminary data.</text>
</comment>
<accession>A0ACB8WIL7</accession>